<evidence type="ECO:0000256" key="1">
    <source>
        <dbReference type="SAM" id="MobiDB-lite"/>
    </source>
</evidence>
<gene>
    <name evidence="4" type="ORF">OMAG_001997</name>
</gene>
<evidence type="ECO:0000313" key="4">
    <source>
        <dbReference type="EMBL" id="KJJ84140.1"/>
    </source>
</evidence>
<dbReference type="Proteomes" id="UP000033428">
    <property type="component" value="Unassembled WGS sequence"/>
</dbReference>
<dbReference type="Pfam" id="PF02470">
    <property type="entry name" value="MlaD"/>
    <property type="match status" value="1"/>
</dbReference>
<accession>A0A0F0CRR3</accession>
<proteinExistence type="predicted"/>
<organism evidence="4 5">
    <name type="scientific">Candidatus Omnitrophus magneticus</name>
    <dbReference type="NCBI Taxonomy" id="1609969"/>
    <lineage>
        <taxon>Bacteria</taxon>
        <taxon>Pseudomonadati</taxon>
        <taxon>Candidatus Omnitrophota</taxon>
        <taxon>Candidatus Omnitrophus</taxon>
    </lineage>
</organism>
<feature type="domain" description="Mce/MlaD" evidence="3">
    <location>
        <begin position="41"/>
        <end position="119"/>
    </location>
</feature>
<dbReference type="PANTHER" id="PTHR33371:SF4">
    <property type="entry name" value="INTERMEMBRANE PHOSPHOLIPID TRANSPORT SYSTEM BINDING PROTEIN MLAD"/>
    <property type="match status" value="1"/>
</dbReference>
<evidence type="ECO:0000313" key="5">
    <source>
        <dbReference type="Proteomes" id="UP000033428"/>
    </source>
</evidence>
<feature type="compositionally biased region" description="Basic and acidic residues" evidence="1">
    <location>
        <begin position="255"/>
        <end position="265"/>
    </location>
</feature>
<dbReference type="EMBL" id="JYNY01000401">
    <property type="protein sequence ID" value="KJJ84140.1"/>
    <property type="molecule type" value="Genomic_DNA"/>
</dbReference>
<keyword evidence="2" id="KW-0472">Membrane</keyword>
<dbReference type="PANTHER" id="PTHR33371">
    <property type="entry name" value="INTERMEMBRANE PHOSPHOLIPID TRANSPORT SYSTEM BINDING PROTEIN MLAD-RELATED"/>
    <property type="match status" value="1"/>
</dbReference>
<keyword evidence="2" id="KW-0812">Transmembrane</keyword>
<keyword evidence="5" id="KW-1185">Reference proteome</keyword>
<comment type="caution">
    <text evidence="4">The sequence shown here is derived from an EMBL/GenBank/DDBJ whole genome shotgun (WGS) entry which is preliminary data.</text>
</comment>
<reference evidence="4 5" key="1">
    <citation type="submission" date="2015-02" db="EMBL/GenBank/DDBJ databases">
        <title>Single-cell genomics of uncultivated deep-branching MTB reveals a conserved set of magnetosome genes.</title>
        <authorList>
            <person name="Kolinko S."/>
            <person name="Richter M."/>
            <person name="Glockner F.O."/>
            <person name="Brachmann A."/>
            <person name="Schuler D."/>
        </authorList>
    </citation>
    <scope>NUCLEOTIDE SEQUENCE [LARGE SCALE GENOMIC DNA]</scope>
    <source>
        <strain evidence="4">SKK-01</strain>
    </source>
</reference>
<keyword evidence="2" id="KW-1133">Transmembrane helix</keyword>
<feature type="transmembrane region" description="Helical" evidence="2">
    <location>
        <begin position="12"/>
        <end position="29"/>
    </location>
</feature>
<evidence type="ECO:0000256" key="2">
    <source>
        <dbReference type="SAM" id="Phobius"/>
    </source>
</evidence>
<feature type="region of interest" description="Disordered" evidence="1">
    <location>
        <begin position="249"/>
        <end position="272"/>
    </location>
</feature>
<evidence type="ECO:0000259" key="3">
    <source>
        <dbReference type="Pfam" id="PF02470"/>
    </source>
</evidence>
<dbReference type="InterPro" id="IPR052336">
    <property type="entry name" value="MlaD_Phospholipid_Transporter"/>
</dbReference>
<dbReference type="InterPro" id="IPR003399">
    <property type="entry name" value="Mce/MlaD"/>
</dbReference>
<protein>
    <submittedName>
        <fullName evidence="4">Mammalian cell entry-like domain protein</fullName>
    </submittedName>
</protein>
<name>A0A0F0CRR3_9BACT</name>
<dbReference type="AlphaFoldDB" id="A0A0F0CRR3"/>
<sequence>MFRDEKLELKVGIFIGVGIALMFLIVFAVKDVPVWGKTFILNVMFDYVNGIKENSPVRLAGVNVGEVKGIELFYDEGKKKNRVKINILVRDNLKIEKDSVARVNTLGLLGEQYLEISPGFLKDYFATGDTMEGVNPIHAGEEMEKMREAIASFSSIARNIEKGEGTIGKLIKDDTLYKNLENVFGGLSRGEGTLGKLLKDDNLYKDLHGVFSGMNSGEGTLGRFLKDDSVYRHMDEFILDLKSNPWKLLQKPRSSPKERESKTDKGNIVMSK</sequence>